<dbReference type="Gene3D" id="3.10.100.10">
    <property type="entry name" value="Mannose-Binding Protein A, subunit A"/>
    <property type="match status" value="1"/>
</dbReference>
<dbReference type="InterPro" id="IPR016186">
    <property type="entry name" value="C-type_lectin-like/link_sf"/>
</dbReference>
<sequence length="843" mass="92717">MEQLKILISFIVKIFGRPIPLVLLFFNFVNAQDNSAPVVTAEGDQLYCPGATIPIVTAFDIIDVDDIGIDQFSIQISEGYQRGSDILRLEGTNLGVTTSWNDREGKLIFRGTIGGPILYADLIPAVQNVVFESSSDNPTAEKFFSLTVGSANYLPQTDHYYEYVPFVGISWDDARIAAENRMFFGLQGYLATITSQAEAQLSGEQASGTGWIGGSDSEQEGVWRWMTGPETGDVFWNGGINGTSPSFAFWNTAEPNNFGDEDYVHITAPGIGIPGSWNDLRLTGEPSGDYQPKGYVVEYGGTPGDPVINLSASAKLTTPKIVETFPNEICGPGTTTLEARGSIGELFWFESASGGVPIGSGEVFETPWLVQDETFYVLASVDGCLSGQRTAVQAIVKLIPTINNGLTITNCDEDGLSDGFTNFDLTQYLSLINSDFTNYTFTFHLTLDDAENDTNLQSATMFNNSLALANEVFFRIEGTGDYCYTIGNLFLEVSTTSFPTDFLFELETCDIDETDGIAVFDLEVAEESLRAQFPAGQNLSVSFFKSNDDAILKQNEILNTSSYLNTTPFSEMLFVRVDDEETGTCFGVGEHLLLSVLPLPIFQLENEYEFCTEDFVQISPLNPQAEYQYSWFNSNDKMIGNGSEINISDEGNYSVTAISANGCSSEFVLFTVIESGPPIFSSELIVVNSNEQTITIQNNNGELGLGNYEYALDSPFGPYQLEPIFVNVEPGLHTLYAVDLNGCGTDEFEVGIVGVPKFFTPNNDTVNDEMKVLGITENFYQSGNLFIYDRYGKLLAQKSALTGSWDGFYNGRLLPPSDYWYVLELVTREGSLERRNGHFTLKQ</sequence>
<dbReference type="RefSeq" id="WP_311352301.1">
    <property type="nucleotide sequence ID" value="NZ_JAVRHR010000003.1"/>
</dbReference>
<accession>A0ABU3ACS5</accession>
<dbReference type="Proteomes" id="UP001255246">
    <property type="component" value="Unassembled WGS sequence"/>
</dbReference>
<evidence type="ECO:0000259" key="1">
    <source>
        <dbReference type="PROSITE" id="PS50041"/>
    </source>
</evidence>
<dbReference type="NCBIfam" id="TIGR04131">
    <property type="entry name" value="Bac_Flav_CTERM"/>
    <property type="match status" value="1"/>
</dbReference>
<organism evidence="2 3">
    <name type="scientific">Croceitalea rosinachiae</name>
    <dbReference type="NCBI Taxonomy" id="3075596"/>
    <lineage>
        <taxon>Bacteria</taxon>
        <taxon>Pseudomonadati</taxon>
        <taxon>Bacteroidota</taxon>
        <taxon>Flavobacteriia</taxon>
        <taxon>Flavobacteriales</taxon>
        <taxon>Flavobacteriaceae</taxon>
        <taxon>Croceitalea</taxon>
    </lineage>
</organism>
<gene>
    <name evidence="2" type="ORF">RM706_13160</name>
</gene>
<proteinExistence type="predicted"/>
<name>A0ABU3ACS5_9FLAO</name>
<dbReference type="CDD" id="cd03603">
    <property type="entry name" value="CLECT_VCBS"/>
    <property type="match status" value="1"/>
</dbReference>
<dbReference type="EMBL" id="JAVRHR010000003">
    <property type="protein sequence ID" value="MDT0607990.1"/>
    <property type="molecule type" value="Genomic_DNA"/>
</dbReference>
<evidence type="ECO:0000313" key="2">
    <source>
        <dbReference type="EMBL" id="MDT0607990.1"/>
    </source>
</evidence>
<feature type="domain" description="C-type lectin" evidence="1">
    <location>
        <begin position="156"/>
        <end position="279"/>
    </location>
</feature>
<comment type="caution">
    <text evidence="2">The sequence shown here is derived from an EMBL/GenBank/DDBJ whole genome shotgun (WGS) entry which is preliminary data.</text>
</comment>
<dbReference type="PANTHER" id="PTHR22803">
    <property type="entry name" value="MANNOSE, PHOSPHOLIPASE, LECTIN RECEPTOR RELATED"/>
    <property type="match status" value="1"/>
</dbReference>
<protein>
    <submittedName>
        <fullName evidence="2">T9SS type B sorting domain-containing protein</fullName>
    </submittedName>
</protein>
<dbReference type="Pfam" id="PF13585">
    <property type="entry name" value="CHU_C"/>
    <property type="match status" value="1"/>
</dbReference>
<dbReference type="PROSITE" id="PS50041">
    <property type="entry name" value="C_TYPE_LECTIN_2"/>
    <property type="match status" value="1"/>
</dbReference>
<dbReference type="InterPro" id="IPR001304">
    <property type="entry name" value="C-type_lectin-like"/>
</dbReference>
<dbReference type="InterPro" id="IPR026341">
    <property type="entry name" value="T9SS_type_B"/>
</dbReference>
<keyword evidence="3" id="KW-1185">Reference proteome</keyword>
<evidence type="ECO:0000313" key="3">
    <source>
        <dbReference type="Proteomes" id="UP001255246"/>
    </source>
</evidence>
<dbReference type="InterPro" id="IPR034007">
    <property type="entry name" value="CTLD_bac"/>
</dbReference>
<dbReference type="InterPro" id="IPR016187">
    <property type="entry name" value="CTDL_fold"/>
</dbReference>
<dbReference type="Pfam" id="PF19081">
    <property type="entry name" value="Ig_7"/>
    <property type="match status" value="1"/>
</dbReference>
<reference evidence="2 3" key="1">
    <citation type="submission" date="2023-09" db="EMBL/GenBank/DDBJ databases">
        <authorList>
            <person name="Rey-Velasco X."/>
        </authorList>
    </citation>
    <scope>NUCLEOTIDE SEQUENCE [LARGE SCALE GENOMIC DNA]</scope>
    <source>
        <strain evidence="2 3">F388</strain>
    </source>
</reference>
<dbReference type="SUPFAM" id="SSF56436">
    <property type="entry name" value="C-type lectin-like"/>
    <property type="match status" value="1"/>
</dbReference>
<dbReference type="InterPro" id="IPR044023">
    <property type="entry name" value="Ig_7"/>
</dbReference>
<dbReference type="InterPro" id="IPR050111">
    <property type="entry name" value="C-type_lectin/snaclec_domain"/>
</dbReference>